<dbReference type="InterPro" id="IPR000182">
    <property type="entry name" value="GNAT_dom"/>
</dbReference>
<dbReference type="EMBL" id="CP006254">
    <property type="protein sequence ID" value="AGT31191.1"/>
    <property type="molecule type" value="Genomic_DNA"/>
</dbReference>
<keyword evidence="3" id="KW-1185">Reference proteome</keyword>
<dbReference type="AlphaFoldDB" id="S6A0K2"/>
<dbReference type="Gene3D" id="3.40.630.30">
    <property type="match status" value="1"/>
</dbReference>
<dbReference type="InterPro" id="IPR039143">
    <property type="entry name" value="GNPNAT1-like"/>
</dbReference>
<dbReference type="CDD" id="cd04301">
    <property type="entry name" value="NAT_SF"/>
    <property type="match status" value="1"/>
</dbReference>
<evidence type="ECO:0000313" key="3">
    <source>
        <dbReference type="Proteomes" id="UP000015500"/>
    </source>
</evidence>
<dbReference type="PATRIC" id="fig|1345697.3.peg.786"/>
<dbReference type="Proteomes" id="UP000015500">
    <property type="component" value="Chromosome"/>
</dbReference>
<dbReference type="SUPFAM" id="SSF55729">
    <property type="entry name" value="Acyl-CoA N-acyltransferases (Nat)"/>
    <property type="match status" value="1"/>
</dbReference>
<dbReference type="STRING" id="1921421.M493_04430"/>
<sequence length="144" mass="16086">MNIAIGTTKDRPLYEDALHVRRLVFIEEQNVPEEEEIDAFEQESSHLVLYDGEKPVAAGRLRLIGESIGKAERICVLPSYRGRGAGRMVMEALERLAKTKGAKKVKLNAQTHAEPFYEKLGYETVSGVFMDAGIPHVTMVKSLE</sequence>
<protein>
    <recommendedName>
        <fullName evidence="1">N-acetyltransferase domain-containing protein</fullName>
    </recommendedName>
</protein>
<dbReference type="PANTHER" id="PTHR13355">
    <property type="entry name" value="GLUCOSAMINE 6-PHOSPHATE N-ACETYLTRANSFERASE"/>
    <property type="match status" value="1"/>
</dbReference>
<dbReference type="InterPro" id="IPR016181">
    <property type="entry name" value="Acyl_CoA_acyltransferase"/>
</dbReference>
<evidence type="ECO:0000313" key="2">
    <source>
        <dbReference type="EMBL" id="AGT31191.1"/>
    </source>
</evidence>
<evidence type="ECO:0000259" key="1">
    <source>
        <dbReference type="PROSITE" id="PS51186"/>
    </source>
</evidence>
<organism evidence="2 3">
    <name type="scientific">Geobacillus genomosp. 3</name>
    <dbReference type="NCBI Taxonomy" id="1921421"/>
    <lineage>
        <taxon>Bacteria</taxon>
        <taxon>Bacillati</taxon>
        <taxon>Bacillota</taxon>
        <taxon>Bacilli</taxon>
        <taxon>Bacillales</taxon>
        <taxon>Anoxybacillaceae</taxon>
        <taxon>Geobacillus</taxon>
    </lineage>
</organism>
<dbReference type="Pfam" id="PF13673">
    <property type="entry name" value="Acetyltransf_10"/>
    <property type="match status" value="1"/>
</dbReference>
<proteinExistence type="predicted"/>
<feature type="domain" description="N-acetyltransferase" evidence="1">
    <location>
        <begin position="1"/>
        <end position="144"/>
    </location>
</feature>
<gene>
    <name evidence="2" type="ORF">M493_04430</name>
</gene>
<dbReference type="GO" id="GO:0004343">
    <property type="term" value="F:glucosamine 6-phosphate N-acetyltransferase activity"/>
    <property type="evidence" value="ECO:0007669"/>
    <property type="project" value="TreeGrafter"/>
</dbReference>
<dbReference type="HOGENOM" id="CLU_056607_6_2_9"/>
<accession>S6A0K2</accession>
<dbReference type="RefSeq" id="WP_020959000.1">
    <property type="nucleotide sequence ID" value="NC_022080.4"/>
</dbReference>
<dbReference type="PROSITE" id="PS51186">
    <property type="entry name" value="GNAT"/>
    <property type="match status" value="1"/>
</dbReference>
<dbReference type="PANTHER" id="PTHR13355:SF11">
    <property type="entry name" value="GLUCOSAMINE 6-PHOSPHATE N-ACETYLTRANSFERASE"/>
    <property type="match status" value="1"/>
</dbReference>
<dbReference type="OrthoDB" id="9796171at2"/>
<reference evidence="2 3" key="1">
    <citation type="journal article" date="2014" name="Genome Announc.">
        <title>Complete Genome Sequence of the Thermophilic Polychlorinated Biphenyl Degrader Geobacillus sp. Strain JF8 (NBRC 109937).</title>
        <authorList>
            <person name="Shintani M."/>
            <person name="Ohtsubo Y."/>
            <person name="Fukuda K."/>
            <person name="Hosoyama A."/>
            <person name="Ohji S."/>
            <person name="Yamazoe A."/>
            <person name="Fujita N."/>
            <person name="Nagata Y."/>
            <person name="Tsuda M."/>
            <person name="Hatta T."/>
            <person name="Kimbara K."/>
        </authorList>
    </citation>
    <scope>NUCLEOTIDE SEQUENCE [LARGE SCALE GENOMIC DNA]</scope>
    <source>
        <strain evidence="2 3">JF8</strain>
    </source>
</reference>
<name>S6A0K2_GEOG3</name>
<dbReference type="KEGG" id="gjf:M493_04430"/>